<accession>A0A3G2VLE5</accession>
<reference evidence="2" key="1">
    <citation type="journal article" date="2018" name="Viruses">
        <title>New Insights into the Evolutionary and Genomic Landscape of Molluscum Contagiosum Virus (MCV) based on Nine MCV1 and Six MCV2 Complete Genome Sequences.</title>
        <authorList>
            <person name="Zorec T."/>
            <person name="Kutnjak D."/>
            <person name="Hosnjak L."/>
            <person name="Kusar B."/>
            <person name="Trcko K."/>
            <person name="Kocjan B."/>
            <person name="Li Y."/>
            <person name="Krizmaric M."/>
            <person name="Miljkovic J."/>
            <person name="Ravnikar M."/>
            <person name="Poljak M."/>
        </authorList>
    </citation>
    <scope>NUCLEOTIDE SEQUENCE [LARGE SCALE GENOMIC DNA]</scope>
    <source>
        <strain evidence="2">MCV2_MC313</strain>
    </source>
</reference>
<protein>
    <submittedName>
        <fullName evidence="2">MC107</fullName>
    </submittedName>
</protein>
<gene>
    <name evidence="2" type="primary">MC107L</name>
</gene>
<feature type="compositionally biased region" description="Acidic residues" evidence="1">
    <location>
        <begin position="398"/>
        <end position="412"/>
    </location>
</feature>
<proteinExistence type="predicted"/>
<sequence>MARNLREAMAESLSRTSRSLAAEQSVLFSRLEVRIEVEEQIEAREDLDLKAQGAALQRRLRAALRSTPIAYARQRVGTSLHTAPAAAAVQTCPTPEIAAARPCSAPAAAQPCPPPASLSAQTCPMPGPVSSLGTTTCPMPASTSACSALATTLPTRPPVPPRPSILSIRVPEQLPRRNPLDPTLNMLLAKPPPPVAAARLRFALSPDGEPETSPARDTDTCPAPATVPACPVRRAPALPASARPEPAVSESACPAPVTATAPACPAPVTATAPACPAPVTATAPACPAPVTATAPACSAPATAPACSSPATAPACSAPATAPACSAPATAPACVDPSVRQELRSLQQDTLALQTQANGLLSEIQDARQSTVGAIDDLKSLFENLHATLRRSRERLRPEDEDEDDEDDEDEEGAGGARGCYTVLEGPELRKLRRGLSEACRAVESLRELLALEARSRANSPPAECEKLRI</sequence>
<dbReference type="EMBL" id="MH320549">
    <property type="protein sequence ID" value="AYO87912.1"/>
    <property type="molecule type" value="Genomic_DNA"/>
</dbReference>
<feature type="region of interest" description="Disordered" evidence="1">
    <location>
        <begin position="392"/>
        <end position="420"/>
    </location>
</feature>
<name>A0A3G2VLE5_MCV2</name>
<organism evidence="2">
    <name type="scientific">Molluscum contagiosum virus subtype 2</name>
    <name type="common">MOCV</name>
    <name type="synonym">MCVII</name>
    <dbReference type="NCBI Taxonomy" id="10281"/>
    <lineage>
        <taxon>Viruses</taxon>
        <taxon>Varidnaviria</taxon>
        <taxon>Bamfordvirae</taxon>
        <taxon>Nucleocytoviricota</taxon>
        <taxon>Pokkesviricetes</taxon>
        <taxon>Chitovirales</taxon>
        <taxon>Poxviridae</taxon>
        <taxon>Chordopoxvirinae</taxon>
        <taxon>Molluscipoxvirus</taxon>
        <taxon>Molluscipoxvirus molluscum</taxon>
        <taxon>Molluscum contagiosum virus</taxon>
    </lineage>
</organism>
<dbReference type="Proteomes" id="UP000320664">
    <property type="component" value="Segment"/>
</dbReference>
<organismHost>
    <name type="scientific">Homo sapiens</name>
    <name type="common">Human</name>
    <dbReference type="NCBI Taxonomy" id="9606"/>
</organismHost>
<evidence type="ECO:0000256" key="1">
    <source>
        <dbReference type="SAM" id="MobiDB-lite"/>
    </source>
</evidence>
<evidence type="ECO:0000313" key="2">
    <source>
        <dbReference type="EMBL" id="AYO87912.1"/>
    </source>
</evidence>
<reference evidence="2" key="2">
    <citation type="submission" date="2018-05" db="EMBL/GenBank/DDBJ databases">
        <authorList>
            <person name="Zorec T.M."/>
            <person name="Hosnjak L."/>
            <person name="Kutnjak D."/>
            <person name="Kusar B."/>
            <person name="Trcko K."/>
            <person name="Kocjan B.J."/>
            <person name="Li Y."/>
            <person name="Krizmaric M."/>
            <person name="Miljkovic J."/>
            <person name="Ravnikar M."/>
            <person name="Poljak M."/>
        </authorList>
    </citation>
    <scope>NUCLEOTIDE SEQUENCE</scope>
    <source>
        <strain evidence="2">MCV2_MC313</strain>
    </source>
</reference>